<sequence length="110" mass="12313">MGNDLLKEHKISLQDAIQAGPISISTIEDELIELGIDEVITPETVKIIRGKGMPILNNDPLGPIKRDYGRGNLVVKFDIEFPQNMDSKKKNALTELLDQIEEENKAQEVM</sequence>
<dbReference type="GO" id="GO:0051082">
    <property type="term" value="F:unfolded protein binding"/>
    <property type="evidence" value="ECO:0007669"/>
    <property type="project" value="InterPro"/>
</dbReference>
<dbReference type="GO" id="GO:0006457">
    <property type="term" value="P:protein folding"/>
    <property type="evidence" value="ECO:0007669"/>
    <property type="project" value="InterPro"/>
</dbReference>
<dbReference type="Gene3D" id="2.60.260.20">
    <property type="entry name" value="Urease metallochaperone UreE, N-terminal domain"/>
    <property type="match status" value="1"/>
</dbReference>
<evidence type="ECO:0000313" key="3">
    <source>
        <dbReference type="EMBL" id="CAE0321127.1"/>
    </source>
</evidence>
<dbReference type="SUPFAM" id="SSF49493">
    <property type="entry name" value="HSP40/DnaJ peptide-binding domain"/>
    <property type="match status" value="1"/>
</dbReference>
<dbReference type="InterPro" id="IPR002939">
    <property type="entry name" value="DnaJ_C"/>
</dbReference>
<evidence type="ECO:0000259" key="2">
    <source>
        <dbReference type="Pfam" id="PF01556"/>
    </source>
</evidence>
<evidence type="ECO:0000256" key="1">
    <source>
        <dbReference type="ARBA" id="ARBA00023186"/>
    </source>
</evidence>
<dbReference type="Pfam" id="PF01556">
    <property type="entry name" value="DnaJ_C"/>
    <property type="match status" value="1"/>
</dbReference>
<protein>
    <recommendedName>
        <fullName evidence="2">Chaperone DnaJ C-terminal domain-containing protein</fullName>
    </recommendedName>
</protein>
<keyword evidence="1" id="KW-0143">Chaperone</keyword>
<dbReference type="InterPro" id="IPR008971">
    <property type="entry name" value="HSP40/DnaJ_pept-bd"/>
</dbReference>
<dbReference type="GO" id="GO:0005829">
    <property type="term" value="C:cytosol"/>
    <property type="evidence" value="ECO:0007669"/>
    <property type="project" value="TreeGrafter"/>
</dbReference>
<dbReference type="AlphaFoldDB" id="A0A7S3MTD8"/>
<dbReference type="PANTHER" id="PTHR24078">
    <property type="entry name" value="DNAJ HOMOLOG SUBFAMILY C MEMBER"/>
    <property type="match status" value="1"/>
</dbReference>
<proteinExistence type="predicted"/>
<reference evidence="3" key="1">
    <citation type="submission" date="2021-01" db="EMBL/GenBank/DDBJ databases">
        <authorList>
            <person name="Corre E."/>
            <person name="Pelletier E."/>
            <person name="Niang G."/>
            <person name="Scheremetjew M."/>
            <person name="Finn R."/>
            <person name="Kale V."/>
            <person name="Holt S."/>
            <person name="Cochrane G."/>
            <person name="Meng A."/>
            <person name="Brown T."/>
            <person name="Cohen L."/>
        </authorList>
    </citation>
    <scope>NUCLEOTIDE SEQUENCE</scope>
    <source>
        <strain evidence="3">S3</strain>
    </source>
</reference>
<dbReference type="EMBL" id="HBIH01003983">
    <property type="protein sequence ID" value="CAE0321127.1"/>
    <property type="molecule type" value="Transcribed_RNA"/>
</dbReference>
<feature type="domain" description="Chaperone DnaJ C-terminal" evidence="2">
    <location>
        <begin position="2"/>
        <end position="82"/>
    </location>
</feature>
<organism evidence="3">
    <name type="scientific">Strombidium inclinatum</name>
    <dbReference type="NCBI Taxonomy" id="197538"/>
    <lineage>
        <taxon>Eukaryota</taxon>
        <taxon>Sar</taxon>
        <taxon>Alveolata</taxon>
        <taxon>Ciliophora</taxon>
        <taxon>Intramacronucleata</taxon>
        <taxon>Spirotrichea</taxon>
        <taxon>Oligotrichia</taxon>
        <taxon>Strombidiidae</taxon>
        <taxon>Strombidium</taxon>
    </lineage>
</organism>
<gene>
    <name evidence="3" type="ORF">SINC0208_LOCUS1708</name>
</gene>
<name>A0A7S3MTD8_9SPIT</name>
<dbReference type="GO" id="GO:0051087">
    <property type="term" value="F:protein-folding chaperone binding"/>
    <property type="evidence" value="ECO:0007669"/>
    <property type="project" value="TreeGrafter"/>
</dbReference>
<accession>A0A7S3MTD8</accession>
<dbReference type="InterPro" id="IPR051339">
    <property type="entry name" value="DnaJ_subfamily_B"/>
</dbReference>
<dbReference type="PANTHER" id="PTHR24078:SF553">
    <property type="entry name" value="DNAJ HOMOLOG SUBFAMILY B MEMBER 5"/>
    <property type="match status" value="1"/>
</dbReference>